<dbReference type="PANTHER" id="PTHR42988">
    <property type="entry name" value="PHOSPHOHYDROLASE"/>
    <property type="match status" value="1"/>
</dbReference>
<evidence type="ECO:0000313" key="6">
    <source>
        <dbReference type="EMBL" id="NMP26654.1"/>
    </source>
</evidence>
<sequence>MRILQMSDIYLAADKSENLFDVNVYQVFNNVIDYICKNQKQLNIDALVVTGNISRDGSSEAYQYFYSAMDRLALPYFALAGNQDNKIRMREQALTAKNLHSLDKIAAGKWAFLEINSLVRNEDFGFIDNSELAELEDKIRKNSDKDIAIFLHHHPLPVGTPIVDICNLINGDTLLKLCDDYAVRYIGCGHAHTVSIAKRNNISIAVSPAICFQWQNGTHRAANIKSSGFNIISFSENLHIETYFI</sequence>
<evidence type="ECO:0000256" key="4">
    <source>
        <dbReference type="ARBA" id="ARBA00025742"/>
    </source>
</evidence>
<evidence type="ECO:0000256" key="3">
    <source>
        <dbReference type="ARBA" id="ARBA00023004"/>
    </source>
</evidence>
<gene>
    <name evidence="6" type="ORF">GW590_07245</name>
</gene>
<evidence type="ECO:0000313" key="7">
    <source>
        <dbReference type="Proteomes" id="UP000585363"/>
    </source>
</evidence>
<dbReference type="InterPro" id="IPR050884">
    <property type="entry name" value="CNP_phosphodiesterase-III"/>
</dbReference>
<feature type="domain" description="Calcineurin-like phosphoesterase" evidence="5">
    <location>
        <begin position="1"/>
        <end position="193"/>
    </location>
</feature>
<dbReference type="EMBL" id="JAADJU010000003">
    <property type="protein sequence ID" value="NMP26654.1"/>
    <property type="molecule type" value="Genomic_DNA"/>
</dbReference>
<comment type="similarity">
    <text evidence="4">Belongs to the cyclic nucleotide phosphodiesterase class-III family.</text>
</comment>
<dbReference type="AlphaFoldDB" id="A0A848MK98"/>
<dbReference type="InterPro" id="IPR004843">
    <property type="entry name" value="Calcineurin-like_PHP"/>
</dbReference>
<dbReference type="RefSeq" id="WP_169402346.1">
    <property type="nucleotide sequence ID" value="NZ_JAADJU010000003.1"/>
</dbReference>
<dbReference type="GO" id="GO:0016787">
    <property type="term" value="F:hydrolase activity"/>
    <property type="evidence" value="ECO:0007669"/>
    <property type="project" value="UniProtKB-KW"/>
</dbReference>
<dbReference type="Pfam" id="PF00149">
    <property type="entry name" value="Metallophos"/>
    <property type="match status" value="1"/>
</dbReference>
<dbReference type="GO" id="GO:0046872">
    <property type="term" value="F:metal ion binding"/>
    <property type="evidence" value="ECO:0007669"/>
    <property type="project" value="UniProtKB-KW"/>
</dbReference>
<evidence type="ECO:0000259" key="5">
    <source>
        <dbReference type="Pfam" id="PF00149"/>
    </source>
</evidence>
<dbReference type="SUPFAM" id="SSF56300">
    <property type="entry name" value="Metallo-dependent phosphatases"/>
    <property type="match status" value="1"/>
</dbReference>
<dbReference type="InterPro" id="IPR029052">
    <property type="entry name" value="Metallo-depent_PP-like"/>
</dbReference>
<proteinExistence type="inferred from homology"/>
<reference evidence="6 7" key="1">
    <citation type="submission" date="2020-01" db="EMBL/GenBank/DDBJ databases">
        <authorList>
            <person name="Lee S.D."/>
        </authorList>
    </citation>
    <scope>NUCLEOTIDE SEQUENCE [LARGE SCALE GENOMIC DNA]</scope>
    <source>
        <strain evidence="6 7">SAP-1</strain>
    </source>
</reference>
<keyword evidence="7" id="KW-1185">Reference proteome</keyword>
<keyword evidence="3" id="KW-0408">Iron</keyword>
<reference evidence="6 7" key="2">
    <citation type="submission" date="2020-06" db="EMBL/GenBank/DDBJ databases">
        <title>Polyphasic characterization of a Rahnella strain isolated from tree sap.</title>
        <authorList>
            <person name="Kim I.S."/>
        </authorList>
    </citation>
    <scope>NUCLEOTIDE SEQUENCE [LARGE SCALE GENOMIC DNA]</scope>
    <source>
        <strain evidence="6 7">SAP-1</strain>
    </source>
</reference>
<dbReference type="Gene3D" id="3.60.21.10">
    <property type="match status" value="1"/>
</dbReference>
<dbReference type="Proteomes" id="UP000585363">
    <property type="component" value="Unassembled WGS sequence"/>
</dbReference>
<keyword evidence="2" id="KW-0378">Hydrolase</keyword>
<dbReference type="PANTHER" id="PTHR42988:SF2">
    <property type="entry name" value="CYCLIC NUCLEOTIDE PHOSPHODIESTERASE CBUA0032-RELATED"/>
    <property type="match status" value="1"/>
</dbReference>
<accession>A0A848MK98</accession>
<comment type="caution">
    <text evidence="6">The sequence shown here is derived from an EMBL/GenBank/DDBJ whole genome shotgun (WGS) entry which is preliminary data.</text>
</comment>
<keyword evidence="1" id="KW-0479">Metal-binding</keyword>
<name>A0A848MK98_9GAMM</name>
<protein>
    <recommendedName>
        <fullName evidence="5">Calcineurin-like phosphoesterase domain-containing protein</fullName>
    </recommendedName>
</protein>
<evidence type="ECO:0000256" key="2">
    <source>
        <dbReference type="ARBA" id="ARBA00022801"/>
    </source>
</evidence>
<evidence type="ECO:0000256" key="1">
    <source>
        <dbReference type="ARBA" id="ARBA00022723"/>
    </source>
</evidence>
<organism evidence="6 7">
    <name type="scientific">Rouxiella aceris</name>
    <dbReference type="NCBI Taxonomy" id="2703884"/>
    <lineage>
        <taxon>Bacteria</taxon>
        <taxon>Pseudomonadati</taxon>
        <taxon>Pseudomonadota</taxon>
        <taxon>Gammaproteobacteria</taxon>
        <taxon>Enterobacterales</taxon>
        <taxon>Yersiniaceae</taxon>
        <taxon>Rouxiella</taxon>
    </lineage>
</organism>